<evidence type="ECO:0000256" key="3">
    <source>
        <dbReference type="ARBA" id="ARBA00022454"/>
    </source>
</evidence>
<evidence type="ECO:0000256" key="7">
    <source>
        <dbReference type="ARBA" id="ARBA00023306"/>
    </source>
</evidence>
<gene>
    <name evidence="10" type="primary">zwilch</name>
</gene>
<dbReference type="InParanoid" id="A0A6I8RGH8"/>
<evidence type="ECO:0000256" key="1">
    <source>
        <dbReference type="ARBA" id="ARBA00004629"/>
    </source>
</evidence>
<comment type="similarity">
    <text evidence="2 9">Belongs to the ZWILCH family.</text>
</comment>
<dbReference type="GeneTree" id="ENSGT00390000013696"/>
<dbReference type="InterPro" id="IPR018630">
    <property type="entry name" value="Zwilch"/>
</dbReference>
<dbReference type="AlphaFoldDB" id="A0A6I8RGH8"/>
<keyword evidence="3 9" id="KW-0158">Chromosome</keyword>
<dbReference type="PANTHER" id="PTHR15995:SF1">
    <property type="entry name" value="PROTEIN ZWILCH HOMOLOG"/>
    <property type="match status" value="1"/>
</dbReference>
<dbReference type="GO" id="GO:0007094">
    <property type="term" value="P:mitotic spindle assembly checkpoint signaling"/>
    <property type="evidence" value="ECO:0007669"/>
    <property type="project" value="UniProtKB-UniRule"/>
</dbReference>
<dbReference type="FunCoup" id="A0A6I8RGH8">
    <property type="interactions" value="990"/>
</dbReference>
<evidence type="ECO:0000256" key="5">
    <source>
        <dbReference type="ARBA" id="ARBA00022776"/>
    </source>
</evidence>
<keyword evidence="4 9" id="KW-0132">Cell division</keyword>
<dbReference type="Gene3D" id="6.20.270.10">
    <property type="match status" value="1"/>
</dbReference>
<evidence type="ECO:0000256" key="8">
    <source>
        <dbReference type="ARBA" id="ARBA00023328"/>
    </source>
</evidence>
<name>A0A6I8RGH8_XENTR</name>
<evidence type="ECO:0000256" key="9">
    <source>
        <dbReference type="RuleBase" id="RU369076"/>
    </source>
</evidence>
<dbReference type="FunFam" id="2.20.25.230:FF:000001">
    <property type="entry name" value="protein zwilch homolog isoform X1"/>
    <property type="match status" value="1"/>
</dbReference>
<keyword evidence="7 9" id="KW-0131">Cell cycle</keyword>
<keyword evidence="6 9" id="KW-0995">Kinetochore</keyword>
<organism evidence="10">
    <name type="scientific">Xenopus tropicalis</name>
    <name type="common">Western clawed frog</name>
    <name type="synonym">Silurana tropicalis</name>
    <dbReference type="NCBI Taxonomy" id="8364"/>
    <lineage>
        <taxon>Eukaryota</taxon>
        <taxon>Metazoa</taxon>
        <taxon>Chordata</taxon>
        <taxon>Craniata</taxon>
        <taxon>Vertebrata</taxon>
        <taxon>Euteleostomi</taxon>
        <taxon>Amphibia</taxon>
        <taxon>Batrachia</taxon>
        <taxon>Anura</taxon>
        <taxon>Pipoidea</taxon>
        <taxon>Pipidae</taxon>
        <taxon>Xenopodinae</taxon>
        <taxon>Xenopus</taxon>
        <taxon>Silurana</taxon>
    </lineage>
</organism>
<keyword evidence="8 9" id="KW-0137">Centromere</keyword>
<evidence type="ECO:0000256" key="2">
    <source>
        <dbReference type="ARBA" id="ARBA00009062"/>
    </source>
</evidence>
<dbReference type="PANTHER" id="PTHR15995">
    <property type="entry name" value="PROTEIN ZWILCH HOMOLOG"/>
    <property type="match status" value="1"/>
</dbReference>
<dbReference type="GO" id="GO:0051301">
    <property type="term" value="P:cell division"/>
    <property type="evidence" value="ECO:0007669"/>
    <property type="project" value="UniProtKB-UniRule"/>
</dbReference>
<evidence type="ECO:0000256" key="4">
    <source>
        <dbReference type="ARBA" id="ARBA00022618"/>
    </source>
</evidence>
<accession>A0A6I8RGH8</accession>
<sequence>MWAERHRAAVELQQFLSSIYEQVKKGESLGPFQYKDDVQVHVVCDGHCKPLENFCSGTEVLYIMEKKPLTLEDNALDETENNEGISFYMSLQESPQPQAIPTMSARQFLTSYTLTHNPNMIQLNSGVPVKVLPPLWVRCDSSDAEGTCWLGAEPIKSNRNEITGMSFRTVTCAGPTADKSTFPSLDSLRQAHKERHYSSAMQTRGFAQYDLFGSNTVENSVIESQSSVTVDFVWNGVERILQLPPLTSAATLNIKVESGDLRSPVYSVYKELDFLLVLAEGLKTGVTEWPETSETKSAVDLVQHLLNDLKNKVDGLSTSVSKKDNEKIKSDTAAVDCSIQSFITERGDLDFAEMLWCKMRKSVSSYQDVVNCFSLVIQSLKHGEVHPWIHRGSSSTLSKLIQESYHGDMQSVSLTGLTPMRMLLEIGLDKMKKDYINCFIGPNCMWSFDFDYFICTSVDLQEQVQRVKKLHHMLEVVVVCNAFLSLGHENLFPLTQSCLKYYKENPWNEQHVFQLPIRPSVISTFYQNSHPQTWRVEIISGHGQKEVKTTWQLTSRRPVDHVSFAVPDVPIDMTISGDNEELVYYPTQVSCSQVHFC</sequence>
<dbReference type="Bgee" id="ENSXETG00000015894">
    <property type="expression patterns" value="Expressed in egg cell and 10 other cell types or tissues"/>
</dbReference>
<dbReference type="GO" id="GO:0034501">
    <property type="term" value="P:protein localization to kinetochore"/>
    <property type="evidence" value="ECO:0007669"/>
    <property type="project" value="UniProtKB-UniRule"/>
</dbReference>
<dbReference type="FunFam" id="1.10.287.1880:FF:000001">
    <property type="entry name" value="Protein zwilch homolog"/>
    <property type="match status" value="1"/>
</dbReference>
<dbReference type="Xenbase" id="XB-GENE-5861097">
    <property type="gene designation" value="zwilch"/>
</dbReference>
<comment type="function">
    <text evidence="9">Essential component of the mitotic checkpoint, which prevents cells from prematurely exiting mitosis. Required for the assembly of the dynein-dynactin and MAD1-MAD2 complexes onto kinetochores. Its function related to the spindle assembly machinery is proposed to depend on its association in the mitotic RZZ complex.</text>
</comment>
<evidence type="ECO:0000256" key="6">
    <source>
        <dbReference type="ARBA" id="ARBA00022838"/>
    </source>
</evidence>
<dbReference type="Gene3D" id="2.20.25.230">
    <property type="match status" value="1"/>
</dbReference>
<dbReference type="Ensembl" id="ENSXETT00000095603">
    <property type="protein sequence ID" value="ENSXETP00000084035"/>
    <property type="gene ID" value="ENSXETG00000015894"/>
</dbReference>
<evidence type="ECO:0000313" key="10">
    <source>
        <dbReference type="Ensembl" id="ENSXETP00000084035"/>
    </source>
</evidence>
<keyword evidence="5 9" id="KW-0498">Mitosis</keyword>
<comment type="subunit">
    <text evidence="9">Component of the RZZ complex.</text>
</comment>
<proteinExistence type="inferred from homology"/>
<reference evidence="10" key="1">
    <citation type="journal article" date="2010" name="Science">
        <title>The genome of the Western clawed frog Xenopus tropicalis.</title>
        <authorList>
            <person name="Hellsten U."/>
            <person name="Harland R.M."/>
            <person name="Gilchrist M.J."/>
            <person name="Hendrix D."/>
            <person name="Jurka J."/>
            <person name="Kapitonov V."/>
            <person name="Ovcharenko I."/>
            <person name="Putnam N.H."/>
            <person name="Shu S."/>
            <person name="Taher L."/>
            <person name="Blitz I.L."/>
            <person name="Blumberg B."/>
            <person name="Dichmann D.S."/>
            <person name="Dubchak I."/>
            <person name="Amaya E."/>
            <person name="Detter J.C."/>
            <person name="Fletcher R."/>
            <person name="Gerhard D.S."/>
            <person name="Goodstein D."/>
            <person name="Graves T."/>
            <person name="Grigoriev I.V."/>
            <person name="Grimwood J."/>
            <person name="Kawashima T."/>
            <person name="Lindquist E."/>
            <person name="Lucas S.M."/>
            <person name="Mead P.E."/>
            <person name="Mitros T."/>
            <person name="Ogino H."/>
            <person name="Ohta Y."/>
            <person name="Poliakov A.V."/>
            <person name="Pollet N."/>
            <person name="Robert J."/>
            <person name="Salamov A."/>
            <person name="Sater A.K."/>
            <person name="Schmutz J."/>
            <person name="Terry A."/>
            <person name="Vize P.D."/>
            <person name="Warren W.C."/>
            <person name="Wells D."/>
            <person name="Wills A."/>
            <person name="Wilson R.K."/>
            <person name="Zimmerman L.B."/>
            <person name="Zorn A.M."/>
            <person name="Grainger R."/>
            <person name="Grammer T."/>
            <person name="Khokha M.K."/>
            <person name="Richardson P.M."/>
            <person name="Rokhsar D.S."/>
        </authorList>
    </citation>
    <scope>NUCLEOTIDE SEQUENCE [LARGE SCALE GENOMIC DNA]</scope>
    <source>
        <strain evidence="10">Nigerian</strain>
    </source>
</reference>
<dbReference type="Pfam" id="PF09817">
    <property type="entry name" value="Zwilch"/>
    <property type="match status" value="1"/>
</dbReference>
<protein>
    <recommendedName>
        <fullName evidence="9">Protein zwilch</fullName>
    </recommendedName>
</protein>
<dbReference type="Gene3D" id="6.10.140.520">
    <property type="match status" value="1"/>
</dbReference>
<reference evidence="10" key="2">
    <citation type="submission" date="2020-05" db="UniProtKB">
        <authorList>
            <consortium name="Ensembl"/>
        </authorList>
    </citation>
    <scope>IDENTIFICATION</scope>
</reference>
<dbReference type="Gene3D" id="1.20.58.730">
    <property type="match status" value="1"/>
</dbReference>
<comment type="subcellular location">
    <subcellularLocation>
        <location evidence="1 9">Chromosome</location>
        <location evidence="1 9">Centromere</location>
        <location evidence="1 9">Kinetochore</location>
    </subcellularLocation>
</comment>
<dbReference type="Gene3D" id="1.10.287.1880">
    <property type="match status" value="1"/>
</dbReference>
<dbReference type="GO" id="GO:1990423">
    <property type="term" value="C:RZZ complex"/>
    <property type="evidence" value="ECO:0007669"/>
    <property type="project" value="UniProtKB-UniRule"/>
</dbReference>